<evidence type="ECO:0000313" key="4">
    <source>
        <dbReference type="Proteomes" id="UP001152087"/>
    </source>
</evidence>
<organism evidence="3 4">
    <name type="scientific">Fusarium falciforme</name>
    <dbReference type="NCBI Taxonomy" id="195108"/>
    <lineage>
        <taxon>Eukaryota</taxon>
        <taxon>Fungi</taxon>
        <taxon>Dikarya</taxon>
        <taxon>Ascomycota</taxon>
        <taxon>Pezizomycotina</taxon>
        <taxon>Sordariomycetes</taxon>
        <taxon>Hypocreomycetidae</taxon>
        <taxon>Hypocreales</taxon>
        <taxon>Nectriaceae</taxon>
        <taxon>Fusarium</taxon>
        <taxon>Fusarium solani species complex</taxon>
    </lineage>
</organism>
<dbReference type="Gene3D" id="1.10.45.10">
    <property type="entry name" value="Vanillyl-alcohol Oxidase, Chain A, domain 4"/>
    <property type="match status" value="1"/>
</dbReference>
<sequence length="104" mass="11933">MEEQGVDPFIDYHVFSKYILFVQEYVFDKTSTKDRESGRKVVKALLTEAEKDGFANYRSRVQYMDAVQNLYGFNGHIYRRFVETLKAAVDPNGILSPGKQGSGR</sequence>
<evidence type="ECO:0000256" key="2">
    <source>
        <dbReference type="ARBA" id="ARBA00022827"/>
    </source>
</evidence>
<dbReference type="SUPFAM" id="SSF55103">
    <property type="entry name" value="FAD-linked oxidases, C-terminal domain"/>
    <property type="match status" value="1"/>
</dbReference>
<gene>
    <name evidence="3" type="ORF">NW755_013095</name>
</gene>
<dbReference type="InterPro" id="IPR016170">
    <property type="entry name" value="Cytok_DH_C_sf"/>
</dbReference>
<comment type="caution">
    <text evidence="3">The sequence shown here is derived from an EMBL/GenBank/DDBJ whole genome shotgun (WGS) entry which is preliminary data.</text>
</comment>
<dbReference type="GO" id="GO:0003824">
    <property type="term" value="F:catalytic activity"/>
    <property type="evidence" value="ECO:0007669"/>
    <property type="project" value="InterPro"/>
</dbReference>
<dbReference type="EMBL" id="JAOQAV010000072">
    <property type="protein sequence ID" value="KAJ4178557.1"/>
    <property type="molecule type" value="Genomic_DNA"/>
</dbReference>
<evidence type="ECO:0000313" key="3">
    <source>
        <dbReference type="EMBL" id="KAJ4178557.1"/>
    </source>
</evidence>
<dbReference type="InterPro" id="IPR016164">
    <property type="entry name" value="FAD-linked_Oxase-like_C"/>
</dbReference>
<dbReference type="Proteomes" id="UP001152087">
    <property type="component" value="Unassembled WGS sequence"/>
</dbReference>
<keyword evidence="4" id="KW-1185">Reference proteome</keyword>
<protein>
    <submittedName>
        <fullName evidence="3">Uncharacterized protein</fullName>
    </submittedName>
</protein>
<reference evidence="3" key="1">
    <citation type="submission" date="2022-09" db="EMBL/GenBank/DDBJ databases">
        <title>Fusarium specimens isolated from Avocado Roots.</title>
        <authorList>
            <person name="Stajich J."/>
            <person name="Roper C."/>
            <person name="Heimlech-Rivalta G."/>
        </authorList>
    </citation>
    <scope>NUCLEOTIDE SEQUENCE</scope>
    <source>
        <strain evidence="3">A02</strain>
    </source>
</reference>
<dbReference type="InterPro" id="IPR016171">
    <property type="entry name" value="Vanillyl_alc_oxidase_C-sub2"/>
</dbReference>
<keyword evidence="2" id="KW-0274">FAD</keyword>
<keyword evidence="1" id="KW-0285">Flavoprotein</keyword>
<dbReference type="GO" id="GO:0050660">
    <property type="term" value="F:flavin adenine dinucleotide binding"/>
    <property type="evidence" value="ECO:0007669"/>
    <property type="project" value="InterPro"/>
</dbReference>
<dbReference type="AlphaFoldDB" id="A0A9W8QV84"/>
<name>A0A9W8QV84_9HYPO</name>
<accession>A0A9W8QV84</accession>
<proteinExistence type="predicted"/>
<dbReference type="Gene3D" id="3.40.462.10">
    <property type="entry name" value="FAD-linked oxidases, C-terminal domain"/>
    <property type="match status" value="1"/>
</dbReference>
<evidence type="ECO:0000256" key="1">
    <source>
        <dbReference type="ARBA" id="ARBA00022630"/>
    </source>
</evidence>